<proteinExistence type="predicted"/>
<gene>
    <name evidence="1" type="ORF">LCGC14_3057360</name>
</gene>
<protein>
    <submittedName>
        <fullName evidence="1">Uncharacterized protein</fullName>
    </submittedName>
</protein>
<feature type="non-terminal residue" evidence="1">
    <location>
        <position position="104"/>
    </location>
</feature>
<accession>A0A0F8YSQ5</accession>
<name>A0A0F8YSQ5_9ZZZZ</name>
<organism evidence="1">
    <name type="scientific">marine sediment metagenome</name>
    <dbReference type="NCBI Taxonomy" id="412755"/>
    <lineage>
        <taxon>unclassified sequences</taxon>
        <taxon>metagenomes</taxon>
        <taxon>ecological metagenomes</taxon>
    </lineage>
</organism>
<dbReference type="AlphaFoldDB" id="A0A0F8YSQ5"/>
<reference evidence="1" key="1">
    <citation type="journal article" date="2015" name="Nature">
        <title>Complex archaea that bridge the gap between prokaryotes and eukaryotes.</title>
        <authorList>
            <person name="Spang A."/>
            <person name="Saw J.H."/>
            <person name="Jorgensen S.L."/>
            <person name="Zaremba-Niedzwiedzka K."/>
            <person name="Martijn J."/>
            <person name="Lind A.E."/>
            <person name="van Eijk R."/>
            <person name="Schleper C."/>
            <person name="Guy L."/>
            <person name="Ettema T.J."/>
        </authorList>
    </citation>
    <scope>NUCLEOTIDE SEQUENCE</scope>
</reference>
<comment type="caution">
    <text evidence="1">The sequence shown here is derived from an EMBL/GenBank/DDBJ whole genome shotgun (WGS) entry which is preliminary data.</text>
</comment>
<evidence type="ECO:0000313" key="1">
    <source>
        <dbReference type="EMBL" id="KKK57154.1"/>
    </source>
</evidence>
<sequence>MIEGSDTLKTAEAGGIKKTFIETKADGWILKKDSVKEVITGDIIDKGRAIESSKYKGFIHKSNAVSIKGEIYLKQDEDIVCFKTKWYHISDCYINYDRRARNAE</sequence>
<dbReference type="EMBL" id="LAZR01064627">
    <property type="protein sequence ID" value="KKK57154.1"/>
    <property type="molecule type" value="Genomic_DNA"/>
</dbReference>